<feature type="compositionally biased region" description="Polar residues" evidence="1">
    <location>
        <begin position="1"/>
        <end position="23"/>
    </location>
</feature>
<gene>
    <name evidence="2" type="ORF">DPMN_030428</name>
</gene>
<feature type="region of interest" description="Disordered" evidence="1">
    <location>
        <begin position="1"/>
        <end position="63"/>
    </location>
</feature>
<evidence type="ECO:0000256" key="1">
    <source>
        <dbReference type="SAM" id="MobiDB-lite"/>
    </source>
</evidence>
<comment type="caution">
    <text evidence="2">The sequence shown here is derived from an EMBL/GenBank/DDBJ whole genome shotgun (WGS) entry which is preliminary data.</text>
</comment>
<sequence length="63" mass="6744">MILNRIQQASSGQNDAVSGGTSQEESKTAGGKQQQPKQTSKRTLGQTERAPSLLELLAGQRFT</sequence>
<feature type="compositionally biased region" description="Polar residues" evidence="1">
    <location>
        <begin position="31"/>
        <end position="46"/>
    </location>
</feature>
<evidence type="ECO:0000313" key="2">
    <source>
        <dbReference type="EMBL" id="KAH3867302.1"/>
    </source>
</evidence>
<protein>
    <submittedName>
        <fullName evidence="2">Uncharacterized protein</fullName>
    </submittedName>
</protein>
<dbReference type="Proteomes" id="UP000828390">
    <property type="component" value="Unassembled WGS sequence"/>
</dbReference>
<evidence type="ECO:0000313" key="3">
    <source>
        <dbReference type="Proteomes" id="UP000828390"/>
    </source>
</evidence>
<reference evidence="2" key="2">
    <citation type="submission" date="2020-11" db="EMBL/GenBank/DDBJ databases">
        <authorList>
            <person name="McCartney M.A."/>
            <person name="Auch B."/>
            <person name="Kono T."/>
            <person name="Mallez S."/>
            <person name="Becker A."/>
            <person name="Gohl D.M."/>
            <person name="Silverstein K.A.T."/>
            <person name="Koren S."/>
            <person name="Bechman K.B."/>
            <person name="Herman A."/>
            <person name="Abrahante J.E."/>
            <person name="Garbe J."/>
        </authorList>
    </citation>
    <scope>NUCLEOTIDE SEQUENCE</scope>
    <source>
        <strain evidence="2">Duluth1</strain>
        <tissue evidence="2">Whole animal</tissue>
    </source>
</reference>
<proteinExistence type="predicted"/>
<keyword evidence="3" id="KW-1185">Reference proteome</keyword>
<accession>A0A9D4RI26</accession>
<organism evidence="2 3">
    <name type="scientific">Dreissena polymorpha</name>
    <name type="common">Zebra mussel</name>
    <name type="synonym">Mytilus polymorpha</name>
    <dbReference type="NCBI Taxonomy" id="45954"/>
    <lineage>
        <taxon>Eukaryota</taxon>
        <taxon>Metazoa</taxon>
        <taxon>Spiralia</taxon>
        <taxon>Lophotrochozoa</taxon>
        <taxon>Mollusca</taxon>
        <taxon>Bivalvia</taxon>
        <taxon>Autobranchia</taxon>
        <taxon>Heteroconchia</taxon>
        <taxon>Euheterodonta</taxon>
        <taxon>Imparidentia</taxon>
        <taxon>Neoheterodontei</taxon>
        <taxon>Myida</taxon>
        <taxon>Dreissenoidea</taxon>
        <taxon>Dreissenidae</taxon>
        <taxon>Dreissena</taxon>
    </lineage>
</organism>
<reference evidence="2" key="1">
    <citation type="journal article" date="2019" name="bioRxiv">
        <title>The Genome of the Zebra Mussel, Dreissena polymorpha: A Resource for Invasive Species Research.</title>
        <authorList>
            <person name="McCartney M.A."/>
            <person name="Auch B."/>
            <person name="Kono T."/>
            <person name="Mallez S."/>
            <person name="Zhang Y."/>
            <person name="Obille A."/>
            <person name="Becker A."/>
            <person name="Abrahante J.E."/>
            <person name="Garbe J."/>
            <person name="Badalamenti J.P."/>
            <person name="Herman A."/>
            <person name="Mangelson H."/>
            <person name="Liachko I."/>
            <person name="Sullivan S."/>
            <person name="Sone E.D."/>
            <person name="Koren S."/>
            <person name="Silverstein K.A.T."/>
            <person name="Beckman K.B."/>
            <person name="Gohl D.M."/>
        </authorList>
    </citation>
    <scope>NUCLEOTIDE SEQUENCE</scope>
    <source>
        <strain evidence="2">Duluth1</strain>
        <tissue evidence="2">Whole animal</tissue>
    </source>
</reference>
<name>A0A9D4RI26_DREPO</name>
<dbReference type="EMBL" id="JAIWYP010000002">
    <property type="protein sequence ID" value="KAH3867302.1"/>
    <property type="molecule type" value="Genomic_DNA"/>
</dbReference>
<dbReference type="AlphaFoldDB" id="A0A9D4RI26"/>